<sequence>MIYIEVKKDKWKELEHYHAEYIEGTLPGRWKRFCEKTIPWTERTAVLCILENHGMINIKDKELQIPNIIRWCTSEDIHTLADETLEDLFDGLTFEISEEKKQNCVKHIRYILGYQNFSGSSRIKTKDGRPWSRETFMDEIGIKVCPYCNRQYITSYSVSPEGKRIRKTTTDTDHYYPVSKFPFLSMNIHNMVPSCQICNSRLKLDKVSCKRDAHLYPYMDPSSSLEFQIPFSNVPQLYAFSEEDIHICLKESEGVEKRAEQSKKIFRLEEVYETHRDIVYRLKNEIRDYSREEYNKIFCENYTDLFGGYDRFIEVLHPFLAEDEKNTPLTKMKKDIYFYLKENCAVLY</sequence>
<protein>
    <recommendedName>
        <fullName evidence="3">HNH endonuclease</fullName>
    </recommendedName>
</protein>
<name>A0A412Z6K7_9FIRM</name>
<gene>
    <name evidence="1" type="ORF">DWW02_15095</name>
</gene>
<evidence type="ECO:0000313" key="2">
    <source>
        <dbReference type="Proteomes" id="UP000284543"/>
    </source>
</evidence>
<comment type="caution">
    <text evidence="1">The sequence shown here is derived from an EMBL/GenBank/DDBJ whole genome shotgun (WGS) entry which is preliminary data.</text>
</comment>
<accession>A0A412Z6K7</accession>
<dbReference type="Proteomes" id="UP000284543">
    <property type="component" value="Unassembled WGS sequence"/>
</dbReference>
<reference evidence="1 2" key="1">
    <citation type="submission" date="2018-08" db="EMBL/GenBank/DDBJ databases">
        <title>A genome reference for cultivated species of the human gut microbiota.</title>
        <authorList>
            <person name="Zou Y."/>
            <person name="Xue W."/>
            <person name="Luo G."/>
        </authorList>
    </citation>
    <scope>NUCLEOTIDE SEQUENCE [LARGE SCALE GENOMIC DNA]</scope>
    <source>
        <strain evidence="1 2">AF14-18</strain>
    </source>
</reference>
<evidence type="ECO:0008006" key="3">
    <source>
        <dbReference type="Google" id="ProtNLM"/>
    </source>
</evidence>
<dbReference type="RefSeq" id="WP_118018842.1">
    <property type="nucleotide sequence ID" value="NZ_CAUHGS010000004.1"/>
</dbReference>
<dbReference type="Gene3D" id="1.10.30.50">
    <property type="match status" value="1"/>
</dbReference>
<evidence type="ECO:0000313" key="1">
    <source>
        <dbReference type="EMBL" id="RGV75619.1"/>
    </source>
</evidence>
<dbReference type="AlphaFoldDB" id="A0A412Z6K7"/>
<organism evidence="1 2">
    <name type="scientific">Enterocloster bolteae</name>
    <dbReference type="NCBI Taxonomy" id="208479"/>
    <lineage>
        <taxon>Bacteria</taxon>
        <taxon>Bacillati</taxon>
        <taxon>Bacillota</taxon>
        <taxon>Clostridia</taxon>
        <taxon>Lachnospirales</taxon>
        <taxon>Lachnospiraceae</taxon>
        <taxon>Enterocloster</taxon>
    </lineage>
</organism>
<proteinExistence type="predicted"/>
<dbReference type="EMBL" id="QRZM01000005">
    <property type="protein sequence ID" value="RGV75619.1"/>
    <property type="molecule type" value="Genomic_DNA"/>
</dbReference>